<proteinExistence type="inferred from homology"/>
<protein>
    <recommendedName>
        <fullName evidence="2">Beta-lactamase-related domain-containing protein</fullName>
    </recommendedName>
</protein>
<gene>
    <name evidence="3" type="ORF">GTA08_BOTSDO09282</name>
</gene>
<comment type="similarity">
    <text evidence="1">Belongs to the peptidase S12 family.</text>
</comment>
<comment type="caution">
    <text evidence="3">The sequence shown here is derived from an EMBL/GenBank/DDBJ whole genome shotgun (WGS) entry which is preliminary data.</text>
</comment>
<sequence length="436" mass="48119">MDPDKTKPSKNPFSQRFGDLRPVIKEICKITGVPGASIGVFHGGEVFEQHFGYSDAEIRLRPTSKTLFGIGSLTKSFVAAAIGGLVTKGELRWRDRVTGILDEFRHEDVTIGDLLSHRTGLSNSLSLTFQGDGDLLLEQDQLFDMVNNLRKAEPIRSEWIYNNWGYAIAGKVVEKITKKSLDEYLGETFFRPLGLHSTTTRPDFESTENIAKAYSSLEDGSFYPLEYRQQFTGTFFEPAGGAYSNIEDLLKWGRAFMDAIKFSPLSETSPLNQALMLLSNHVAIQTPSLLERSYGLGWARTQLPGVVGLIGDNNEIMPLEELPTLGKGCESRLVAYHQGSTVGYYSALYLDLKTESVVVVLTNSMAIGDGADWISQAVLQEVIGCSQPVDFVAMASQTKDALIGHYRALSETYALCRRDSTAQLSLSLYAGKYVAE</sequence>
<dbReference type="InterPro" id="IPR001466">
    <property type="entry name" value="Beta-lactam-related"/>
</dbReference>
<accession>A0A8H4IKK4</accession>
<evidence type="ECO:0000259" key="2">
    <source>
        <dbReference type="Pfam" id="PF00144"/>
    </source>
</evidence>
<name>A0A8H4IKK4_9PEZI</name>
<dbReference type="Gene3D" id="3.40.710.10">
    <property type="entry name" value="DD-peptidase/beta-lactamase superfamily"/>
    <property type="match status" value="1"/>
</dbReference>
<dbReference type="SUPFAM" id="SSF56601">
    <property type="entry name" value="beta-lactamase/transpeptidase-like"/>
    <property type="match status" value="1"/>
</dbReference>
<dbReference type="Pfam" id="PF00144">
    <property type="entry name" value="Beta-lactamase"/>
    <property type="match status" value="1"/>
</dbReference>
<dbReference type="AlphaFoldDB" id="A0A8H4IKK4"/>
<feature type="domain" description="Beta-lactamase-related" evidence="2">
    <location>
        <begin position="27"/>
        <end position="366"/>
    </location>
</feature>
<keyword evidence="4" id="KW-1185">Reference proteome</keyword>
<dbReference type="InterPro" id="IPR012338">
    <property type="entry name" value="Beta-lactam/transpept-like"/>
</dbReference>
<dbReference type="PANTHER" id="PTHR46825">
    <property type="entry name" value="D-ALANYL-D-ALANINE-CARBOXYPEPTIDASE/ENDOPEPTIDASE AMPH"/>
    <property type="match status" value="1"/>
</dbReference>
<reference evidence="3" key="1">
    <citation type="submission" date="2020-04" db="EMBL/GenBank/DDBJ databases">
        <title>Genome Assembly and Annotation of Botryosphaeria dothidea sdau 11-99, a Latent Pathogen of Apple Fruit Ring Rot in China.</title>
        <authorList>
            <person name="Yu C."/>
            <person name="Diao Y."/>
            <person name="Lu Q."/>
            <person name="Zhao J."/>
            <person name="Cui S."/>
            <person name="Peng C."/>
            <person name="He B."/>
            <person name="Liu H."/>
        </authorList>
    </citation>
    <scope>NUCLEOTIDE SEQUENCE [LARGE SCALE GENOMIC DNA]</scope>
    <source>
        <strain evidence="3">Sdau11-99</strain>
    </source>
</reference>
<dbReference type="OrthoDB" id="5946976at2759"/>
<dbReference type="EMBL" id="WWBZ02000062">
    <property type="protein sequence ID" value="KAF4303140.1"/>
    <property type="molecule type" value="Genomic_DNA"/>
</dbReference>
<dbReference type="Proteomes" id="UP000572817">
    <property type="component" value="Unassembled WGS sequence"/>
</dbReference>
<dbReference type="InterPro" id="IPR050491">
    <property type="entry name" value="AmpC-like"/>
</dbReference>
<organism evidence="3 4">
    <name type="scientific">Botryosphaeria dothidea</name>
    <dbReference type="NCBI Taxonomy" id="55169"/>
    <lineage>
        <taxon>Eukaryota</taxon>
        <taxon>Fungi</taxon>
        <taxon>Dikarya</taxon>
        <taxon>Ascomycota</taxon>
        <taxon>Pezizomycotina</taxon>
        <taxon>Dothideomycetes</taxon>
        <taxon>Dothideomycetes incertae sedis</taxon>
        <taxon>Botryosphaeriales</taxon>
        <taxon>Botryosphaeriaceae</taxon>
        <taxon>Botryosphaeria</taxon>
    </lineage>
</organism>
<evidence type="ECO:0000313" key="3">
    <source>
        <dbReference type="EMBL" id="KAF4303140.1"/>
    </source>
</evidence>
<dbReference type="PANTHER" id="PTHR46825:SF14">
    <property type="entry name" value="BETA-LACTAMASE-RELATED DOMAIN-CONTAINING PROTEIN"/>
    <property type="match status" value="1"/>
</dbReference>
<evidence type="ECO:0000256" key="1">
    <source>
        <dbReference type="ARBA" id="ARBA00038215"/>
    </source>
</evidence>
<evidence type="ECO:0000313" key="4">
    <source>
        <dbReference type="Proteomes" id="UP000572817"/>
    </source>
</evidence>